<dbReference type="InterPro" id="IPR027417">
    <property type="entry name" value="P-loop_NTPase"/>
</dbReference>
<dbReference type="InterPro" id="IPR003495">
    <property type="entry name" value="CobW/HypB/UreG_nucleotide-bd"/>
</dbReference>
<dbReference type="PANTHER" id="PTHR13748:SF62">
    <property type="entry name" value="COBW DOMAIN-CONTAINING PROTEIN"/>
    <property type="match status" value="1"/>
</dbReference>
<sequence>MSTARLVLLGGFLGAGKTTTMIKSALKLEKEGYRVAIVTNDQGKELIDTELARANGLESKEVTGGCFCCQFDDLYNNLNTLMKEKQPDVIIAEAVGSCTDLAATVIQPLKQYYADKFKTAPLTIVVEPARLLHELNLDENTKPFFSQSVSYIFEKQLAEADIIALNKVDRYSEEEIAKLKAYLQQRYPQTIIQTFSAERGDNLEALTHTWLTTDLGGDKVLDIDYELYAEGEAQLAWMNILGDIKAEQDINPREWAEKLLDNLNKHFIREKMAIAHLKVHVGFEGGYVKASMVQTGDAPTFTVENVKEGKEFRIVLNIRIEATPAILNLVVADSIGAINKELGSNWSETYNECFSPLPPKPVHRLYETV</sequence>
<dbReference type="Proteomes" id="UP000297630">
    <property type="component" value="Unassembled WGS sequence"/>
</dbReference>
<dbReference type="SUPFAM" id="SSF52540">
    <property type="entry name" value="P-loop containing nucleoside triphosphate hydrolases"/>
    <property type="match status" value="1"/>
</dbReference>
<dbReference type="SMR" id="A0A4Y8T130"/>
<dbReference type="GeneID" id="92800156"/>
<evidence type="ECO:0000313" key="2">
    <source>
        <dbReference type="EMBL" id="TFF44216.1"/>
    </source>
</evidence>
<dbReference type="EMBL" id="SCLP01000015">
    <property type="protein sequence ID" value="TFF44216.1"/>
    <property type="molecule type" value="Genomic_DNA"/>
</dbReference>
<accession>A0A4Y8T130</accession>
<dbReference type="PANTHER" id="PTHR13748">
    <property type="entry name" value="COBW-RELATED"/>
    <property type="match status" value="1"/>
</dbReference>
<dbReference type="GO" id="GO:0005737">
    <property type="term" value="C:cytoplasm"/>
    <property type="evidence" value="ECO:0007669"/>
    <property type="project" value="TreeGrafter"/>
</dbReference>
<dbReference type="OMA" id="GSCFCCN"/>
<proteinExistence type="predicted"/>
<dbReference type="RefSeq" id="WP_000100984.1">
    <property type="nucleotide sequence ID" value="NZ_CP176861.1"/>
</dbReference>
<feature type="domain" description="CobW/HypB/UreG nucleotide-binding" evidence="1">
    <location>
        <begin position="7"/>
        <end position="187"/>
    </location>
</feature>
<protein>
    <submittedName>
        <fullName evidence="2">Cobalamin biosynthesis protein</fullName>
    </submittedName>
</protein>
<dbReference type="InterPro" id="IPR051316">
    <property type="entry name" value="Zinc-reg_GTPase_activator"/>
</dbReference>
<comment type="caution">
    <text evidence="2">The sequence shown here is derived from an EMBL/GenBank/DDBJ whole genome shotgun (WGS) entry which is preliminary data.</text>
</comment>
<gene>
    <name evidence="2" type="ORF">EQ803_24625</name>
</gene>
<dbReference type="Pfam" id="PF02492">
    <property type="entry name" value="cobW"/>
    <property type="match status" value="1"/>
</dbReference>
<organism evidence="2 3">
    <name type="scientific">Bacillus thuringiensis</name>
    <dbReference type="NCBI Taxonomy" id="1428"/>
    <lineage>
        <taxon>Bacteria</taxon>
        <taxon>Bacillati</taxon>
        <taxon>Bacillota</taxon>
        <taxon>Bacilli</taxon>
        <taxon>Bacillales</taxon>
        <taxon>Bacillaceae</taxon>
        <taxon>Bacillus</taxon>
        <taxon>Bacillus cereus group</taxon>
    </lineage>
</organism>
<evidence type="ECO:0000259" key="1">
    <source>
        <dbReference type="Pfam" id="PF02492"/>
    </source>
</evidence>
<name>A0A4Y8T130_BACTU</name>
<dbReference type="AlphaFoldDB" id="A0A4Y8T130"/>
<reference evidence="2 3" key="1">
    <citation type="submission" date="2019-01" db="EMBL/GenBank/DDBJ databases">
        <title>Draft genome sequence of Bacillus sp. DPC6431.</title>
        <authorList>
            <person name="Arbulu S."/>
            <person name="Murphy K."/>
            <person name="O'Sullivan O."/>
            <person name="Rea M.C."/>
            <person name="Hill C."/>
            <person name="Ross R.P."/>
        </authorList>
    </citation>
    <scope>NUCLEOTIDE SEQUENCE [LARGE SCALE GENOMIC DNA]</scope>
    <source>
        <strain evidence="2 3">DPC6431</strain>
    </source>
</reference>
<evidence type="ECO:0000313" key="3">
    <source>
        <dbReference type="Proteomes" id="UP000297630"/>
    </source>
</evidence>
<dbReference type="Gene3D" id="3.40.50.300">
    <property type="entry name" value="P-loop containing nucleotide triphosphate hydrolases"/>
    <property type="match status" value="1"/>
</dbReference>